<dbReference type="PANTHER" id="PTHR10036:SF3">
    <property type="entry name" value="PROTEIN SLEEPLESS-RELATED"/>
    <property type="match status" value="1"/>
</dbReference>
<dbReference type="EMBL" id="CAXLJM020000033">
    <property type="protein sequence ID" value="CAL8101618.1"/>
    <property type="molecule type" value="Genomic_DNA"/>
</dbReference>
<keyword evidence="2" id="KW-1015">Disulfide bond</keyword>
<dbReference type="SUPFAM" id="SSF57302">
    <property type="entry name" value="Snake toxin-like"/>
    <property type="match status" value="1"/>
</dbReference>
<dbReference type="PANTHER" id="PTHR10036">
    <property type="entry name" value="CD59 GLYCOPROTEIN"/>
    <property type="match status" value="1"/>
</dbReference>
<keyword evidence="1" id="KW-0732">Signal</keyword>
<evidence type="ECO:0000256" key="1">
    <source>
        <dbReference type="ARBA" id="ARBA00022729"/>
    </source>
</evidence>
<reference evidence="4 5" key="1">
    <citation type="submission" date="2024-08" db="EMBL/GenBank/DDBJ databases">
        <authorList>
            <person name="Cucini C."/>
            <person name="Frati F."/>
        </authorList>
    </citation>
    <scope>NUCLEOTIDE SEQUENCE [LARGE SCALE GENOMIC DNA]</scope>
</reference>
<dbReference type="Proteomes" id="UP001642540">
    <property type="component" value="Unassembled WGS sequence"/>
</dbReference>
<dbReference type="Gene3D" id="2.10.60.10">
    <property type="entry name" value="CD59"/>
    <property type="match status" value="1"/>
</dbReference>
<protein>
    <submittedName>
        <fullName evidence="4">Uncharacterized protein</fullName>
    </submittedName>
</protein>
<keyword evidence="3" id="KW-0812">Transmembrane</keyword>
<proteinExistence type="predicted"/>
<organism evidence="4 5">
    <name type="scientific">Orchesella dallaii</name>
    <dbReference type="NCBI Taxonomy" id="48710"/>
    <lineage>
        <taxon>Eukaryota</taxon>
        <taxon>Metazoa</taxon>
        <taxon>Ecdysozoa</taxon>
        <taxon>Arthropoda</taxon>
        <taxon>Hexapoda</taxon>
        <taxon>Collembola</taxon>
        <taxon>Entomobryomorpha</taxon>
        <taxon>Entomobryoidea</taxon>
        <taxon>Orchesellidae</taxon>
        <taxon>Orchesellinae</taxon>
        <taxon>Orchesella</taxon>
    </lineage>
</organism>
<evidence type="ECO:0000256" key="3">
    <source>
        <dbReference type="SAM" id="Phobius"/>
    </source>
</evidence>
<sequence>MARYNVSSVYLLNVFLSLSFFIGLSTGLECYVCTNQEGNIEKCLSTIKTCEYEEDTCLTEVRWGSTPYWSQGAEKQYYVTKKCSNKTHCEDRRKQFVHHCHRIWYEDWKCAECCQGDRCNYYVVLGAPGLRFSWLVIAASVITTVCVYFSKDGILS</sequence>
<dbReference type="CDD" id="cd23599">
    <property type="entry name" value="TFP_LU_ECD_Cold"/>
    <property type="match status" value="1"/>
</dbReference>
<comment type="caution">
    <text evidence="4">The sequence shown here is derived from an EMBL/GenBank/DDBJ whole genome shotgun (WGS) entry which is preliminary data.</text>
</comment>
<name>A0ABP1QGT5_9HEXA</name>
<keyword evidence="3" id="KW-0472">Membrane</keyword>
<evidence type="ECO:0000256" key="2">
    <source>
        <dbReference type="ARBA" id="ARBA00023157"/>
    </source>
</evidence>
<keyword evidence="3" id="KW-1133">Transmembrane helix</keyword>
<dbReference type="InterPro" id="IPR045860">
    <property type="entry name" value="Snake_toxin-like_sf"/>
</dbReference>
<gene>
    <name evidence="4" type="ORF">ODALV1_LOCUS10901</name>
</gene>
<feature type="transmembrane region" description="Helical" evidence="3">
    <location>
        <begin position="132"/>
        <end position="150"/>
    </location>
</feature>
<keyword evidence="5" id="KW-1185">Reference proteome</keyword>
<evidence type="ECO:0000313" key="5">
    <source>
        <dbReference type="Proteomes" id="UP001642540"/>
    </source>
</evidence>
<feature type="transmembrane region" description="Helical" evidence="3">
    <location>
        <begin position="9"/>
        <end position="28"/>
    </location>
</feature>
<evidence type="ECO:0000313" key="4">
    <source>
        <dbReference type="EMBL" id="CAL8101618.1"/>
    </source>
</evidence>
<accession>A0ABP1QGT5</accession>